<dbReference type="Proteomes" id="UP000272942">
    <property type="component" value="Unassembled WGS sequence"/>
</dbReference>
<proteinExistence type="predicted"/>
<sequence>MCGKLLSTSEDTSWKWVDQDGDADELNEDFADETEGEMTGSSTLGGGMLLGHARLYTNIDLVFCRHIRTGLGLNNRRVRDEDYRWEPKSACLKLYGVRVGLMEELLELLKQRLHIPKHAPPGVPTPPVTFASPVWSASFHPTRSGDSHTAAVLFSQSQTIVGTSTSVAPLSRSVATSLAGSSTAFHVCLSVLPLRLMATNSTDRSGRSCLRAQHTAQETEDIAFRFELIRFIFRRSLQLKFYSFLFTGIVIPPLSPPPLPPTPHNKSSHGSSKWNSAWEMHSAHLFPTQSNSSNAPDLNPCQFCPPPSSDAKGLFVPESGRHVTDESIFFWPGPDAIRELESDSSRAVSCCTGMPKTSEKTIIVRLKLTSLHLLNGWIDAYQNCSLDCNFDSVVLDFCSGSASAWYRLLNTLMVHMRVGISASTSNRQPMTSWSGIRSHMADGCWSRFEKSTAEAFTDPLDANLEHSPDNRKEPEILIRIASDSCPSGLQLGLDSLVFDQNSNLLDSPQSGE</sequence>
<dbReference type="WBParaSite" id="ECPE_0001238201-mRNA-1">
    <property type="protein sequence ID" value="ECPE_0001238201-mRNA-1"/>
    <property type="gene ID" value="ECPE_0001238201"/>
</dbReference>
<evidence type="ECO:0000313" key="2">
    <source>
        <dbReference type="Proteomes" id="UP000272942"/>
    </source>
</evidence>
<evidence type="ECO:0000313" key="3">
    <source>
        <dbReference type="WBParaSite" id="ECPE_0001238201-mRNA-1"/>
    </source>
</evidence>
<organism evidence="3">
    <name type="scientific">Echinostoma caproni</name>
    <dbReference type="NCBI Taxonomy" id="27848"/>
    <lineage>
        <taxon>Eukaryota</taxon>
        <taxon>Metazoa</taxon>
        <taxon>Spiralia</taxon>
        <taxon>Lophotrochozoa</taxon>
        <taxon>Platyhelminthes</taxon>
        <taxon>Trematoda</taxon>
        <taxon>Digenea</taxon>
        <taxon>Plagiorchiida</taxon>
        <taxon>Echinostomata</taxon>
        <taxon>Echinostomatoidea</taxon>
        <taxon>Echinostomatidae</taxon>
        <taxon>Echinostoma</taxon>
    </lineage>
</organism>
<accession>A0A183AZG1</accession>
<dbReference type="AlphaFoldDB" id="A0A183AZG1"/>
<name>A0A183AZG1_9TREM</name>
<dbReference type="EMBL" id="UZAN01052670">
    <property type="protein sequence ID" value="VDP89619.1"/>
    <property type="molecule type" value="Genomic_DNA"/>
</dbReference>
<evidence type="ECO:0000313" key="1">
    <source>
        <dbReference type="EMBL" id="VDP89619.1"/>
    </source>
</evidence>
<dbReference type="OrthoDB" id="10521219at2759"/>
<reference evidence="3" key="1">
    <citation type="submission" date="2016-06" db="UniProtKB">
        <authorList>
            <consortium name="WormBaseParasite"/>
        </authorList>
    </citation>
    <scope>IDENTIFICATION</scope>
</reference>
<keyword evidence="2" id="KW-1185">Reference proteome</keyword>
<reference evidence="1 2" key="2">
    <citation type="submission" date="2018-11" db="EMBL/GenBank/DDBJ databases">
        <authorList>
            <consortium name="Pathogen Informatics"/>
        </authorList>
    </citation>
    <scope>NUCLEOTIDE SEQUENCE [LARGE SCALE GENOMIC DNA]</scope>
    <source>
        <strain evidence="1 2">Egypt</strain>
    </source>
</reference>
<protein>
    <submittedName>
        <fullName evidence="3">MAM domain-containing protein</fullName>
    </submittedName>
</protein>
<gene>
    <name evidence="1" type="ORF">ECPE_LOCUS12347</name>
</gene>